<keyword evidence="4 6" id="KW-0288">FMN</keyword>
<dbReference type="HAMAP" id="MF_00479">
    <property type="entry name" value="RsxG_RnfG"/>
    <property type="match status" value="1"/>
</dbReference>
<keyword evidence="1 6" id="KW-0813">Transport</keyword>
<evidence type="ECO:0000256" key="2">
    <source>
        <dbReference type="ARBA" id="ARBA00022553"/>
    </source>
</evidence>
<evidence type="ECO:0000259" key="7">
    <source>
        <dbReference type="SMART" id="SM00900"/>
    </source>
</evidence>
<dbReference type="NCBIfam" id="TIGR01947">
    <property type="entry name" value="rnfG"/>
    <property type="match status" value="1"/>
</dbReference>
<comment type="similarity">
    <text evidence="6">Belongs to the RnfG family.</text>
</comment>
<evidence type="ECO:0000256" key="5">
    <source>
        <dbReference type="ARBA" id="ARBA00022982"/>
    </source>
</evidence>
<dbReference type="GO" id="GO:0022900">
    <property type="term" value="P:electron transport chain"/>
    <property type="evidence" value="ECO:0007669"/>
    <property type="project" value="UniProtKB-UniRule"/>
</dbReference>
<feature type="modified residue" description="FMN phosphoryl threonine" evidence="6">
    <location>
        <position position="172"/>
    </location>
</feature>
<comment type="cofactor">
    <cofactor evidence="6">
        <name>FMN</name>
        <dbReference type="ChEBI" id="CHEBI:58210"/>
    </cofactor>
</comment>
<evidence type="ECO:0000313" key="8">
    <source>
        <dbReference type="EMBL" id="KHK64192.1"/>
    </source>
</evidence>
<feature type="domain" description="FMN-binding" evidence="7">
    <location>
        <begin position="97"/>
        <end position="189"/>
    </location>
</feature>
<keyword evidence="6" id="KW-0997">Cell inner membrane</keyword>
<dbReference type="GO" id="GO:0010181">
    <property type="term" value="F:FMN binding"/>
    <property type="evidence" value="ECO:0007669"/>
    <property type="project" value="InterPro"/>
</dbReference>
<evidence type="ECO:0000256" key="1">
    <source>
        <dbReference type="ARBA" id="ARBA00022448"/>
    </source>
</evidence>
<organism evidence="8 9">
    <name type="scientific">Pseudomonas frederiksbergensis</name>
    <dbReference type="NCBI Taxonomy" id="104087"/>
    <lineage>
        <taxon>Bacteria</taxon>
        <taxon>Pseudomonadati</taxon>
        <taxon>Pseudomonadota</taxon>
        <taxon>Gammaproteobacteria</taxon>
        <taxon>Pseudomonadales</taxon>
        <taxon>Pseudomonadaceae</taxon>
        <taxon>Pseudomonas</taxon>
    </lineage>
</organism>
<evidence type="ECO:0000256" key="3">
    <source>
        <dbReference type="ARBA" id="ARBA00022630"/>
    </source>
</evidence>
<accession>A0A0B1Z471</accession>
<keyword evidence="6" id="KW-0472">Membrane</keyword>
<dbReference type="SMART" id="SM00900">
    <property type="entry name" value="FMN_bind"/>
    <property type="match status" value="1"/>
</dbReference>
<gene>
    <name evidence="6" type="primary">rnfG</name>
    <name evidence="8" type="ORF">JZ00_13280</name>
</gene>
<protein>
    <recommendedName>
        <fullName evidence="6">Ion-translocating oxidoreductase complex subunit G</fullName>
        <ecNumber evidence="6">7.-.-.-</ecNumber>
    </recommendedName>
    <alternativeName>
        <fullName evidence="6">Rnf electron transport complex subunit G</fullName>
    </alternativeName>
</protein>
<dbReference type="OrthoDB" id="9784165at2"/>
<dbReference type="PANTHER" id="PTHR36118">
    <property type="entry name" value="ION-TRANSLOCATING OXIDOREDUCTASE COMPLEX SUBUNIT G"/>
    <property type="match status" value="1"/>
</dbReference>
<comment type="subcellular location">
    <subcellularLocation>
        <location evidence="6">Cell inner membrane</location>
        <topology evidence="6">Single-pass membrane protein</topology>
    </subcellularLocation>
</comment>
<evidence type="ECO:0000313" key="9">
    <source>
        <dbReference type="Proteomes" id="UP000030949"/>
    </source>
</evidence>
<reference evidence="9" key="1">
    <citation type="submission" date="2015-03" db="EMBL/GenBank/DDBJ databases">
        <title>Pseudomonas frederiksbergensis hydrocarbon degrader.</title>
        <authorList>
            <person name="Brown L.M."/>
            <person name="Ruiz O.N."/>
            <person name="Mueller S."/>
            <person name="Gunasekera T.S."/>
        </authorList>
    </citation>
    <scope>NUCLEOTIDE SEQUENCE [LARGE SCALE GENOMIC DNA]</scope>
    <source>
        <strain evidence="9">SI8</strain>
    </source>
</reference>
<keyword evidence="6" id="KW-0812">Transmembrane</keyword>
<keyword evidence="3 6" id="KW-0285">Flavoprotein</keyword>
<sequence>MKNTAGVVILVLLGGLAVGATYLTQISTAGRIEAQRRAIATRTLLDVLPSDRYDNQPLAQPVIATPVTLPRSTLLGAYRATREGAPSAVLLRSQVLGYEGTIELLIAVDPAGRVLGVKTLRQSETPGLGAGIAGWPNAWLQTFHGKSLQAPADEGWALKKDLGQFDQLAGATVTSRAVLQAVHDTLRYFDEHKAQLTGATSHE</sequence>
<dbReference type="Pfam" id="PF04205">
    <property type="entry name" value="FMN_bind"/>
    <property type="match status" value="1"/>
</dbReference>
<name>A0A0B1Z471_9PSED</name>
<keyword evidence="6" id="KW-1003">Cell membrane</keyword>
<dbReference type="InterPro" id="IPR007329">
    <property type="entry name" value="FMN-bd"/>
</dbReference>
<dbReference type="AlphaFoldDB" id="A0A0B1Z471"/>
<keyword evidence="5 6" id="KW-0249">Electron transport</keyword>
<evidence type="ECO:0000256" key="6">
    <source>
        <dbReference type="HAMAP-Rule" id="MF_00479"/>
    </source>
</evidence>
<keyword evidence="6" id="KW-1278">Translocase</keyword>
<proteinExistence type="inferred from homology"/>
<evidence type="ECO:0000256" key="4">
    <source>
        <dbReference type="ARBA" id="ARBA00022643"/>
    </source>
</evidence>
<dbReference type="Proteomes" id="UP000030949">
    <property type="component" value="Unassembled WGS sequence"/>
</dbReference>
<comment type="caution">
    <text evidence="8">The sequence shown here is derived from an EMBL/GenBank/DDBJ whole genome shotgun (WGS) entry which is preliminary data.</text>
</comment>
<dbReference type="InterPro" id="IPR010209">
    <property type="entry name" value="Ion_transpt_RnfG/RsxG"/>
</dbReference>
<dbReference type="GO" id="GO:0009055">
    <property type="term" value="F:electron transfer activity"/>
    <property type="evidence" value="ECO:0007669"/>
    <property type="project" value="InterPro"/>
</dbReference>
<dbReference type="PANTHER" id="PTHR36118:SF1">
    <property type="entry name" value="ION-TRANSLOCATING OXIDOREDUCTASE COMPLEX SUBUNIT G"/>
    <property type="match status" value="1"/>
</dbReference>
<keyword evidence="2 6" id="KW-0597">Phosphoprotein</keyword>
<comment type="subunit">
    <text evidence="6">The complex is composed of six subunits: RnfA, RnfB, RnfC, RnfD, RnfE and RnfG.</text>
</comment>
<dbReference type="RefSeq" id="WP_039591763.1">
    <property type="nucleotide sequence ID" value="NZ_JQGJ02000007.1"/>
</dbReference>
<comment type="function">
    <text evidence="6">Part of a membrane-bound complex that couples electron transfer with translocation of ions across the membrane.</text>
</comment>
<dbReference type="PIRSF" id="PIRSF006091">
    <property type="entry name" value="E_trnsport_RnfG"/>
    <property type="match status" value="1"/>
</dbReference>
<keyword evidence="6" id="KW-1133">Transmembrane helix</keyword>
<dbReference type="EC" id="7.-.-.-" evidence="6"/>
<dbReference type="GO" id="GO:0005886">
    <property type="term" value="C:plasma membrane"/>
    <property type="evidence" value="ECO:0007669"/>
    <property type="project" value="UniProtKB-SubCell"/>
</dbReference>
<dbReference type="EMBL" id="JQGJ01000007">
    <property type="protein sequence ID" value="KHK64192.1"/>
    <property type="molecule type" value="Genomic_DNA"/>
</dbReference>